<evidence type="ECO:0000259" key="8">
    <source>
        <dbReference type="PROSITE" id="PS50887"/>
    </source>
</evidence>
<comment type="caution">
    <text evidence="9">The sequence shown here is derived from an EMBL/GenBank/DDBJ whole genome shotgun (WGS) entry which is preliminary data.</text>
</comment>
<dbReference type="Pfam" id="PF00990">
    <property type="entry name" value="GGDEF"/>
    <property type="match status" value="1"/>
</dbReference>
<gene>
    <name evidence="9" type="ORF">C1O66_17440</name>
</gene>
<dbReference type="AlphaFoldDB" id="A0A2N8L0E2"/>
<dbReference type="SUPFAM" id="SSF55073">
    <property type="entry name" value="Nucleotide cyclase"/>
    <property type="match status" value="1"/>
</dbReference>
<dbReference type="RefSeq" id="WP_102769050.1">
    <property type="nucleotide sequence ID" value="NZ_POSP01000003.1"/>
</dbReference>
<organism evidence="9 10">
    <name type="scientific">Kinneretia aquatilis</name>
    <dbReference type="NCBI Taxonomy" id="2070761"/>
    <lineage>
        <taxon>Bacteria</taxon>
        <taxon>Pseudomonadati</taxon>
        <taxon>Pseudomonadota</taxon>
        <taxon>Betaproteobacteria</taxon>
        <taxon>Burkholderiales</taxon>
        <taxon>Sphaerotilaceae</taxon>
        <taxon>Roseateles</taxon>
    </lineage>
</organism>
<evidence type="ECO:0000256" key="1">
    <source>
        <dbReference type="ARBA" id="ARBA00004141"/>
    </source>
</evidence>
<keyword evidence="10" id="KW-1185">Reference proteome</keyword>
<reference evidence="9 10" key="1">
    <citation type="submission" date="2018-01" db="EMBL/GenBank/DDBJ databases">
        <title>Draft genome sequence of Paucibacter aquatile CR182 isolated from freshwater of the Nakdong River.</title>
        <authorList>
            <person name="Choi A."/>
            <person name="Chung E.J."/>
        </authorList>
    </citation>
    <scope>NUCLEOTIDE SEQUENCE [LARGE SCALE GENOMIC DNA]</scope>
    <source>
        <strain evidence="9 10">CR182</strain>
    </source>
</reference>
<evidence type="ECO:0000256" key="4">
    <source>
        <dbReference type="ARBA" id="ARBA00022989"/>
    </source>
</evidence>
<feature type="transmembrane region" description="Helical" evidence="7">
    <location>
        <begin position="196"/>
        <end position="218"/>
    </location>
</feature>
<evidence type="ECO:0000256" key="3">
    <source>
        <dbReference type="ARBA" id="ARBA00022692"/>
    </source>
</evidence>
<dbReference type="SMART" id="SM00267">
    <property type="entry name" value="GGDEF"/>
    <property type="match status" value="1"/>
</dbReference>
<comment type="catalytic activity">
    <reaction evidence="6">
        <text>2 GTP = 3',3'-c-di-GMP + 2 diphosphate</text>
        <dbReference type="Rhea" id="RHEA:24898"/>
        <dbReference type="ChEBI" id="CHEBI:33019"/>
        <dbReference type="ChEBI" id="CHEBI:37565"/>
        <dbReference type="ChEBI" id="CHEBI:58805"/>
        <dbReference type="EC" id="2.7.7.65"/>
    </reaction>
</comment>
<dbReference type="EMBL" id="POSP01000003">
    <property type="protein sequence ID" value="PND39132.1"/>
    <property type="molecule type" value="Genomic_DNA"/>
</dbReference>
<sequence length="391" mass="42487">MIIASTPTHAVTLLTAIVLVFAVASLFWWVMAQGARLAPRASMGLALVNALLAASLALHSLRGEAPHWMSYWASDVLSIAALGVLRAVMPTLVRGRLAWRSALALLLPAAALLGALPYSGDMRTETRVVFASLSTLSLMSALDTWRALRQRVSLAMSLLLSGPLFVISVLLLGRLIESLVLPGNNTDILGSGDFNIAWLWSMLAMNLVLNTTMAFLILAKLIRRIQRLTRHDPLTDVLNRRALSEAIDTEHARLQRGKPYALVMIDMDRFKQLNDSLGHAAGDAALQRLVEVLKPCVREVDALGRLGGEEFCVLLPLTDIAGAALVAERMRLNLEESEFLWQGQSWPLTASFGIAEAEPGDISADAVLSRADRAMYRAKAQGRNVVQALDA</sequence>
<dbReference type="InterPro" id="IPR050469">
    <property type="entry name" value="Diguanylate_Cyclase"/>
</dbReference>
<dbReference type="GO" id="GO:0005886">
    <property type="term" value="C:plasma membrane"/>
    <property type="evidence" value="ECO:0007669"/>
    <property type="project" value="InterPro"/>
</dbReference>
<evidence type="ECO:0000256" key="2">
    <source>
        <dbReference type="ARBA" id="ARBA00012528"/>
    </source>
</evidence>
<dbReference type="InterPro" id="IPR043128">
    <property type="entry name" value="Rev_trsase/Diguanyl_cyclase"/>
</dbReference>
<evidence type="ECO:0000313" key="10">
    <source>
        <dbReference type="Proteomes" id="UP000235916"/>
    </source>
</evidence>
<keyword evidence="5 7" id="KW-0472">Membrane</keyword>
<dbReference type="InterPro" id="IPR029787">
    <property type="entry name" value="Nucleotide_cyclase"/>
</dbReference>
<dbReference type="InterPro" id="IPR002229">
    <property type="entry name" value="RhesusRHD"/>
</dbReference>
<accession>A0A2N8L0E2</accession>
<dbReference type="CDD" id="cd01949">
    <property type="entry name" value="GGDEF"/>
    <property type="match status" value="1"/>
</dbReference>
<dbReference type="EC" id="2.7.7.65" evidence="2"/>
<dbReference type="OrthoDB" id="9813903at2"/>
<dbReference type="NCBIfam" id="TIGR00254">
    <property type="entry name" value="GGDEF"/>
    <property type="match status" value="1"/>
</dbReference>
<dbReference type="PRINTS" id="PR00342">
    <property type="entry name" value="RHESUSRHD"/>
</dbReference>
<feature type="transmembrane region" description="Helical" evidence="7">
    <location>
        <begin position="12"/>
        <end position="31"/>
    </location>
</feature>
<dbReference type="Proteomes" id="UP000235916">
    <property type="component" value="Unassembled WGS sequence"/>
</dbReference>
<dbReference type="PANTHER" id="PTHR45138:SF9">
    <property type="entry name" value="DIGUANYLATE CYCLASE DGCM-RELATED"/>
    <property type="match status" value="1"/>
</dbReference>
<comment type="subcellular location">
    <subcellularLocation>
        <location evidence="1">Membrane</location>
        <topology evidence="1">Multi-pass membrane protein</topology>
    </subcellularLocation>
</comment>
<protein>
    <recommendedName>
        <fullName evidence="2">diguanylate cyclase</fullName>
        <ecNumber evidence="2">2.7.7.65</ecNumber>
    </recommendedName>
</protein>
<dbReference type="InterPro" id="IPR000160">
    <property type="entry name" value="GGDEF_dom"/>
</dbReference>
<dbReference type="PANTHER" id="PTHR45138">
    <property type="entry name" value="REGULATORY COMPONENTS OF SENSORY TRANSDUCTION SYSTEM"/>
    <property type="match status" value="1"/>
</dbReference>
<feature type="transmembrane region" description="Helical" evidence="7">
    <location>
        <begin position="97"/>
        <end position="116"/>
    </location>
</feature>
<dbReference type="PROSITE" id="PS50887">
    <property type="entry name" value="GGDEF"/>
    <property type="match status" value="1"/>
</dbReference>
<dbReference type="GO" id="GO:0052621">
    <property type="term" value="F:diguanylate cyclase activity"/>
    <property type="evidence" value="ECO:0007669"/>
    <property type="project" value="UniProtKB-EC"/>
</dbReference>
<keyword evidence="4 7" id="KW-1133">Transmembrane helix</keyword>
<evidence type="ECO:0000256" key="5">
    <source>
        <dbReference type="ARBA" id="ARBA00023136"/>
    </source>
</evidence>
<evidence type="ECO:0000313" key="9">
    <source>
        <dbReference type="EMBL" id="PND39132.1"/>
    </source>
</evidence>
<proteinExistence type="predicted"/>
<evidence type="ECO:0000256" key="6">
    <source>
        <dbReference type="ARBA" id="ARBA00034247"/>
    </source>
</evidence>
<keyword evidence="3 7" id="KW-0812">Transmembrane</keyword>
<feature type="transmembrane region" description="Helical" evidence="7">
    <location>
        <begin position="152"/>
        <end position="176"/>
    </location>
</feature>
<feature type="transmembrane region" description="Helical" evidence="7">
    <location>
        <begin position="43"/>
        <end position="62"/>
    </location>
</feature>
<name>A0A2N8L0E2_9BURK</name>
<dbReference type="Gene3D" id="3.30.70.270">
    <property type="match status" value="1"/>
</dbReference>
<evidence type="ECO:0000256" key="7">
    <source>
        <dbReference type="SAM" id="Phobius"/>
    </source>
</evidence>
<dbReference type="FunFam" id="3.30.70.270:FF:000001">
    <property type="entry name" value="Diguanylate cyclase domain protein"/>
    <property type="match status" value="1"/>
</dbReference>
<feature type="domain" description="GGDEF" evidence="8">
    <location>
        <begin position="258"/>
        <end position="391"/>
    </location>
</feature>